<feature type="transmembrane region" description="Helical" evidence="10">
    <location>
        <begin position="12"/>
        <end position="33"/>
    </location>
</feature>
<dbReference type="FunFam" id="3.40.140.10:FF:000021">
    <property type="entry name" value="Deoxycytidylate deaminase"/>
    <property type="match status" value="1"/>
</dbReference>
<gene>
    <name evidence="12" type="ORF">Ctob_015307</name>
</gene>
<dbReference type="GO" id="GO:0009165">
    <property type="term" value="P:nucleotide biosynthetic process"/>
    <property type="evidence" value="ECO:0007669"/>
    <property type="project" value="UniProtKB-KW"/>
</dbReference>
<dbReference type="AlphaFoldDB" id="A0A0M0LQT9"/>
<dbReference type="GO" id="GO:0005737">
    <property type="term" value="C:cytoplasm"/>
    <property type="evidence" value="ECO:0007669"/>
    <property type="project" value="TreeGrafter"/>
</dbReference>
<sequence>MPSLSLPPTITISTRSLLLFPAAATAAAVLLLLRRRRSSGYGVAARLCEPCEPAEGEAVTAGGKRPLPEALTPSSSPGVRLTPRRALLGGGSPREIGLSKDVDATTKRENTIDWHDYFMSVAMLSAFRSKDPNKQVGACIVDPKRQRIVGIGYNGFPWGCSDDDLPWARTGTSKLETKHLYVCHAEMNAIFNKNCSSLEGCRIYTTLFPCNECTKMIVQSRLLDVVYLSDEKHDELSTVASRRMLKLAGIPFWEHKPASPRIVIDFESELAR</sequence>
<keyword evidence="3" id="KW-0479">Metal-binding</keyword>
<keyword evidence="10" id="KW-0812">Transmembrane</keyword>
<comment type="similarity">
    <text evidence="2">Belongs to the cytidine and deoxycytidylate deaminase family.</text>
</comment>
<organism evidence="12 13">
    <name type="scientific">Chrysochromulina tobinii</name>
    <dbReference type="NCBI Taxonomy" id="1460289"/>
    <lineage>
        <taxon>Eukaryota</taxon>
        <taxon>Haptista</taxon>
        <taxon>Haptophyta</taxon>
        <taxon>Prymnesiophyceae</taxon>
        <taxon>Prymnesiales</taxon>
        <taxon>Chrysochromulinaceae</taxon>
        <taxon>Chrysochromulina</taxon>
    </lineage>
</organism>
<evidence type="ECO:0000256" key="8">
    <source>
        <dbReference type="ARBA" id="ARBA00041763"/>
    </source>
</evidence>
<dbReference type="InterPro" id="IPR015517">
    <property type="entry name" value="dCMP_deaminase-rel"/>
</dbReference>
<dbReference type="InterPro" id="IPR002125">
    <property type="entry name" value="CMP_dCMP_dom"/>
</dbReference>
<dbReference type="EC" id="3.5.4.12" evidence="7"/>
<keyword evidence="6" id="KW-0862">Zinc</keyword>
<comment type="caution">
    <text evidence="12">The sequence shown here is derived from an EMBL/GenBank/DDBJ whole genome shotgun (WGS) entry which is preliminary data.</text>
</comment>
<evidence type="ECO:0000256" key="10">
    <source>
        <dbReference type="SAM" id="Phobius"/>
    </source>
</evidence>
<reference evidence="13" key="1">
    <citation type="journal article" date="2015" name="PLoS Genet.">
        <title>Genome Sequence and Transcriptome Analyses of Chrysochromulina tobin: Metabolic Tools for Enhanced Algal Fitness in the Prominent Order Prymnesiales (Haptophyceae).</title>
        <authorList>
            <person name="Hovde B.T."/>
            <person name="Deodato C.R."/>
            <person name="Hunsperger H.M."/>
            <person name="Ryken S.A."/>
            <person name="Yost W."/>
            <person name="Jha R.K."/>
            <person name="Patterson J."/>
            <person name="Monnat R.J. Jr."/>
            <person name="Barlow S.B."/>
            <person name="Starkenburg S.R."/>
            <person name="Cattolico R.A."/>
        </authorList>
    </citation>
    <scope>NUCLEOTIDE SEQUENCE</scope>
    <source>
        <strain evidence="13">CCMP291</strain>
    </source>
</reference>
<keyword evidence="5" id="KW-0378">Hydrolase</keyword>
<evidence type="ECO:0000256" key="1">
    <source>
        <dbReference type="ARBA" id="ARBA00001947"/>
    </source>
</evidence>
<evidence type="ECO:0000259" key="11">
    <source>
        <dbReference type="PROSITE" id="PS51747"/>
    </source>
</evidence>
<dbReference type="SUPFAM" id="SSF53927">
    <property type="entry name" value="Cytidine deaminase-like"/>
    <property type="match status" value="1"/>
</dbReference>
<dbReference type="PANTHER" id="PTHR11086:SF18">
    <property type="entry name" value="DEOXYCYTIDYLATE DEAMINASE"/>
    <property type="match status" value="1"/>
</dbReference>
<keyword evidence="10" id="KW-1133">Transmembrane helix</keyword>
<dbReference type="GO" id="GO:0004132">
    <property type="term" value="F:dCMP deaminase activity"/>
    <property type="evidence" value="ECO:0007669"/>
    <property type="project" value="UniProtKB-EC"/>
</dbReference>
<evidence type="ECO:0000256" key="9">
    <source>
        <dbReference type="SAM" id="MobiDB-lite"/>
    </source>
</evidence>
<evidence type="ECO:0000256" key="5">
    <source>
        <dbReference type="ARBA" id="ARBA00022801"/>
    </source>
</evidence>
<evidence type="ECO:0000313" key="12">
    <source>
        <dbReference type="EMBL" id="KOO53093.1"/>
    </source>
</evidence>
<dbReference type="CDD" id="cd01286">
    <property type="entry name" value="deoxycytidylate_deaminase"/>
    <property type="match status" value="1"/>
</dbReference>
<dbReference type="GO" id="GO:0008270">
    <property type="term" value="F:zinc ion binding"/>
    <property type="evidence" value="ECO:0007669"/>
    <property type="project" value="InterPro"/>
</dbReference>
<dbReference type="InterPro" id="IPR016193">
    <property type="entry name" value="Cytidine_deaminase-like"/>
</dbReference>
<dbReference type="PANTHER" id="PTHR11086">
    <property type="entry name" value="DEOXYCYTIDYLATE DEAMINASE-RELATED"/>
    <property type="match status" value="1"/>
</dbReference>
<evidence type="ECO:0000256" key="4">
    <source>
        <dbReference type="ARBA" id="ARBA00022727"/>
    </source>
</evidence>
<comment type="cofactor">
    <cofactor evidence="1">
        <name>Zn(2+)</name>
        <dbReference type="ChEBI" id="CHEBI:29105"/>
    </cofactor>
</comment>
<feature type="region of interest" description="Disordered" evidence="9">
    <location>
        <begin position="56"/>
        <end position="84"/>
    </location>
</feature>
<name>A0A0M0LQT9_9EUKA</name>
<dbReference type="Proteomes" id="UP000037460">
    <property type="component" value="Unassembled WGS sequence"/>
</dbReference>
<evidence type="ECO:0000256" key="7">
    <source>
        <dbReference type="ARBA" id="ARBA00038938"/>
    </source>
</evidence>
<dbReference type="OrthoDB" id="6710946at2759"/>
<dbReference type="PROSITE" id="PS51747">
    <property type="entry name" value="CYT_DCMP_DEAMINASES_2"/>
    <property type="match status" value="1"/>
</dbReference>
<protein>
    <recommendedName>
        <fullName evidence="8">dCMP deaminase</fullName>
        <ecNumber evidence="7">3.5.4.12</ecNumber>
    </recommendedName>
    <alternativeName>
        <fullName evidence="8">dCMP deaminase</fullName>
    </alternativeName>
</protein>
<keyword evidence="4" id="KW-0545">Nucleotide biosynthesis</keyword>
<dbReference type="Pfam" id="PF00383">
    <property type="entry name" value="dCMP_cyt_deam_1"/>
    <property type="match status" value="1"/>
</dbReference>
<dbReference type="PROSITE" id="PS00903">
    <property type="entry name" value="CYT_DCMP_DEAMINASES_1"/>
    <property type="match status" value="1"/>
</dbReference>
<evidence type="ECO:0000256" key="6">
    <source>
        <dbReference type="ARBA" id="ARBA00022833"/>
    </source>
</evidence>
<evidence type="ECO:0000256" key="3">
    <source>
        <dbReference type="ARBA" id="ARBA00022723"/>
    </source>
</evidence>
<proteinExistence type="inferred from homology"/>
<evidence type="ECO:0000256" key="2">
    <source>
        <dbReference type="ARBA" id="ARBA00006576"/>
    </source>
</evidence>
<evidence type="ECO:0000313" key="13">
    <source>
        <dbReference type="Proteomes" id="UP000037460"/>
    </source>
</evidence>
<dbReference type="InterPro" id="IPR035105">
    <property type="entry name" value="Deoxycytidylate_deaminase_dom"/>
</dbReference>
<keyword evidence="10" id="KW-0472">Membrane</keyword>
<dbReference type="EMBL" id="JWZX01000385">
    <property type="protein sequence ID" value="KOO53093.1"/>
    <property type="molecule type" value="Genomic_DNA"/>
</dbReference>
<keyword evidence="13" id="KW-1185">Reference proteome</keyword>
<feature type="domain" description="CMP/dCMP-type deaminase" evidence="11">
    <location>
        <begin position="113"/>
        <end position="252"/>
    </location>
</feature>
<accession>A0A0M0LQT9</accession>
<dbReference type="Gene3D" id="3.40.140.10">
    <property type="entry name" value="Cytidine Deaminase, domain 2"/>
    <property type="match status" value="1"/>
</dbReference>
<dbReference type="InterPro" id="IPR016192">
    <property type="entry name" value="APOBEC/CMP_deaminase_Zn-bd"/>
</dbReference>